<feature type="transmembrane region" description="Helical" evidence="1">
    <location>
        <begin position="66"/>
        <end position="85"/>
    </location>
</feature>
<reference evidence="2 3" key="1">
    <citation type="submission" date="2020-08" db="EMBL/GenBank/DDBJ databases">
        <title>A Genomic Blueprint of the Chicken Gut Microbiome.</title>
        <authorList>
            <person name="Gilroy R."/>
            <person name="Ravi A."/>
            <person name="Getino M."/>
            <person name="Pursley I."/>
            <person name="Horton D.L."/>
            <person name="Alikhan N.-F."/>
            <person name="Baker D."/>
            <person name="Gharbi K."/>
            <person name="Hall N."/>
            <person name="Watson M."/>
            <person name="Adriaenssens E.M."/>
            <person name="Foster-Nyarko E."/>
            <person name="Jarju S."/>
            <person name="Secka A."/>
            <person name="Antonio M."/>
            <person name="Oren A."/>
            <person name="Chaudhuri R."/>
            <person name="La Ragione R.M."/>
            <person name="Hildebrand F."/>
            <person name="Pallen M.J."/>
        </authorList>
    </citation>
    <scope>NUCLEOTIDE SEQUENCE [LARGE SCALE GENOMIC DNA]</scope>
    <source>
        <strain evidence="2 3">Sa2CUA1</strain>
    </source>
</reference>
<proteinExistence type="predicted"/>
<evidence type="ECO:0000256" key="1">
    <source>
        <dbReference type="SAM" id="Phobius"/>
    </source>
</evidence>
<feature type="transmembrane region" description="Helical" evidence="1">
    <location>
        <begin position="6"/>
        <end position="29"/>
    </location>
</feature>
<evidence type="ECO:0008006" key="4">
    <source>
        <dbReference type="Google" id="ProtNLM"/>
    </source>
</evidence>
<protein>
    <recommendedName>
        <fullName evidence="4">DUF4129 domain-containing protein</fullName>
    </recommendedName>
</protein>
<keyword evidence="1" id="KW-0472">Membrane</keyword>
<keyword evidence="1" id="KW-1133">Transmembrane helix</keyword>
<sequence>MPGMDGSFLAAIPAILLAAAAVLFTAPALDAALRRDDGERLFWVGFTGLLTGILAVAWAGLAGTGAAAATGLVLVAGSAGAWIWLRRRHRARKQARAERIFSKRLHGLDRRRETVLREWSSYELDPWKGVEYPGLGDVRQAETSRLARASRDALAAQEAAQLPSHGSDALGTYAAAVDRLEEAWEAARHAARRRAG</sequence>
<dbReference type="Proteomes" id="UP000609874">
    <property type="component" value="Unassembled WGS sequence"/>
</dbReference>
<name>A0ABR8URI0_9MICC</name>
<gene>
    <name evidence="2" type="ORF">H9639_06690</name>
</gene>
<feature type="transmembrane region" description="Helical" evidence="1">
    <location>
        <begin position="41"/>
        <end position="60"/>
    </location>
</feature>
<dbReference type="EMBL" id="JACSQD010000002">
    <property type="protein sequence ID" value="MBD7994982.1"/>
    <property type="molecule type" value="Genomic_DNA"/>
</dbReference>
<keyword evidence="3" id="KW-1185">Reference proteome</keyword>
<evidence type="ECO:0000313" key="2">
    <source>
        <dbReference type="EMBL" id="MBD7994982.1"/>
    </source>
</evidence>
<dbReference type="RefSeq" id="WP_191807316.1">
    <property type="nucleotide sequence ID" value="NZ_JACSQD010000002.1"/>
</dbReference>
<organism evidence="2 3">
    <name type="scientific">Arthrobacter gallicola</name>
    <dbReference type="NCBI Taxonomy" id="2762225"/>
    <lineage>
        <taxon>Bacteria</taxon>
        <taxon>Bacillati</taxon>
        <taxon>Actinomycetota</taxon>
        <taxon>Actinomycetes</taxon>
        <taxon>Micrococcales</taxon>
        <taxon>Micrococcaceae</taxon>
        <taxon>Arthrobacter</taxon>
    </lineage>
</organism>
<keyword evidence="1" id="KW-0812">Transmembrane</keyword>
<accession>A0ABR8URI0</accession>
<comment type="caution">
    <text evidence="2">The sequence shown here is derived from an EMBL/GenBank/DDBJ whole genome shotgun (WGS) entry which is preliminary data.</text>
</comment>
<evidence type="ECO:0000313" key="3">
    <source>
        <dbReference type="Proteomes" id="UP000609874"/>
    </source>
</evidence>